<accession>A0A1L9TUN3</accession>
<proteinExistence type="predicted"/>
<protein>
    <submittedName>
        <fullName evidence="1">Uncharacterized protein</fullName>
    </submittedName>
</protein>
<dbReference type="AlphaFoldDB" id="A0A1L9TUN3"/>
<name>A0A1L9TUN3_9EURO</name>
<dbReference type="VEuPathDB" id="FungiDB:ASPSYDRAFT_28738"/>
<organism evidence="1 2">
    <name type="scientific">Aspergillus sydowii CBS 593.65</name>
    <dbReference type="NCBI Taxonomy" id="1036612"/>
    <lineage>
        <taxon>Eukaryota</taxon>
        <taxon>Fungi</taxon>
        <taxon>Dikarya</taxon>
        <taxon>Ascomycota</taxon>
        <taxon>Pezizomycotina</taxon>
        <taxon>Eurotiomycetes</taxon>
        <taxon>Eurotiomycetidae</taxon>
        <taxon>Eurotiales</taxon>
        <taxon>Aspergillaceae</taxon>
        <taxon>Aspergillus</taxon>
        <taxon>Aspergillus subgen. Nidulantes</taxon>
    </lineage>
</organism>
<dbReference type="OrthoDB" id="4503044at2759"/>
<gene>
    <name evidence="1" type="ORF">ASPSYDRAFT_28738</name>
</gene>
<reference evidence="2" key="1">
    <citation type="journal article" date="2017" name="Genome Biol.">
        <title>Comparative genomics reveals high biological diversity and specific adaptations in the industrially and medically important fungal genus Aspergillus.</title>
        <authorList>
            <person name="de Vries R.P."/>
            <person name="Riley R."/>
            <person name="Wiebenga A."/>
            <person name="Aguilar-Osorio G."/>
            <person name="Amillis S."/>
            <person name="Uchima C.A."/>
            <person name="Anderluh G."/>
            <person name="Asadollahi M."/>
            <person name="Askin M."/>
            <person name="Barry K."/>
            <person name="Battaglia E."/>
            <person name="Bayram O."/>
            <person name="Benocci T."/>
            <person name="Braus-Stromeyer S.A."/>
            <person name="Caldana C."/>
            <person name="Canovas D."/>
            <person name="Cerqueira G.C."/>
            <person name="Chen F."/>
            <person name="Chen W."/>
            <person name="Choi C."/>
            <person name="Clum A."/>
            <person name="Dos Santos R.A."/>
            <person name="Damasio A.R."/>
            <person name="Diallinas G."/>
            <person name="Emri T."/>
            <person name="Fekete E."/>
            <person name="Flipphi M."/>
            <person name="Freyberg S."/>
            <person name="Gallo A."/>
            <person name="Gournas C."/>
            <person name="Habgood R."/>
            <person name="Hainaut M."/>
            <person name="Harispe M.L."/>
            <person name="Henrissat B."/>
            <person name="Hilden K.S."/>
            <person name="Hope R."/>
            <person name="Hossain A."/>
            <person name="Karabika E."/>
            <person name="Karaffa L."/>
            <person name="Karanyi Z."/>
            <person name="Krasevec N."/>
            <person name="Kuo A."/>
            <person name="Kusch H."/>
            <person name="LaButti K."/>
            <person name="Lagendijk E.L."/>
            <person name="Lapidus A."/>
            <person name="Levasseur A."/>
            <person name="Lindquist E."/>
            <person name="Lipzen A."/>
            <person name="Logrieco A.F."/>
            <person name="MacCabe A."/>
            <person name="Maekelae M.R."/>
            <person name="Malavazi I."/>
            <person name="Melin P."/>
            <person name="Meyer V."/>
            <person name="Mielnichuk N."/>
            <person name="Miskei M."/>
            <person name="Molnar A.P."/>
            <person name="Mule G."/>
            <person name="Ngan C.Y."/>
            <person name="Orejas M."/>
            <person name="Orosz E."/>
            <person name="Ouedraogo J.P."/>
            <person name="Overkamp K.M."/>
            <person name="Park H.-S."/>
            <person name="Perrone G."/>
            <person name="Piumi F."/>
            <person name="Punt P.J."/>
            <person name="Ram A.F."/>
            <person name="Ramon A."/>
            <person name="Rauscher S."/>
            <person name="Record E."/>
            <person name="Riano-Pachon D.M."/>
            <person name="Robert V."/>
            <person name="Roehrig J."/>
            <person name="Ruller R."/>
            <person name="Salamov A."/>
            <person name="Salih N.S."/>
            <person name="Samson R.A."/>
            <person name="Sandor E."/>
            <person name="Sanguinetti M."/>
            <person name="Schuetze T."/>
            <person name="Sepcic K."/>
            <person name="Shelest E."/>
            <person name="Sherlock G."/>
            <person name="Sophianopoulou V."/>
            <person name="Squina F.M."/>
            <person name="Sun H."/>
            <person name="Susca A."/>
            <person name="Todd R.B."/>
            <person name="Tsang A."/>
            <person name="Unkles S.E."/>
            <person name="van de Wiele N."/>
            <person name="van Rossen-Uffink D."/>
            <person name="Oliveira J.V."/>
            <person name="Vesth T.C."/>
            <person name="Visser J."/>
            <person name="Yu J.-H."/>
            <person name="Zhou M."/>
            <person name="Andersen M.R."/>
            <person name="Archer D.B."/>
            <person name="Baker S.E."/>
            <person name="Benoit I."/>
            <person name="Brakhage A.A."/>
            <person name="Braus G.H."/>
            <person name="Fischer R."/>
            <person name="Frisvad J.C."/>
            <person name="Goldman G.H."/>
            <person name="Houbraken J."/>
            <person name="Oakley B."/>
            <person name="Pocsi I."/>
            <person name="Scazzocchio C."/>
            <person name="Seiboth B."/>
            <person name="vanKuyk P.A."/>
            <person name="Wortman J."/>
            <person name="Dyer P.S."/>
            <person name="Grigoriev I.V."/>
        </authorList>
    </citation>
    <scope>NUCLEOTIDE SEQUENCE [LARGE SCALE GENOMIC DNA]</scope>
    <source>
        <strain evidence="2">CBS 593.65</strain>
    </source>
</reference>
<dbReference type="EMBL" id="KV878583">
    <property type="protein sequence ID" value="OJJ63132.1"/>
    <property type="molecule type" value="Genomic_DNA"/>
</dbReference>
<evidence type="ECO:0000313" key="2">
    <source>
        <dbReference type="Proteomes" id="UP000184356"/>
    </source>
</evidence>
<evidence type="ECO:0000313" key="1">
    <source>
        <dbReference type="EMBL" id="OJJ63132.1"/>
    </source>
</evidence>
<dbReference type="RefSeq" id="XP_040706938.1">
    <property type="nucleotide sequence ID" value="XM_040844554.1"/>
</dbReference>
<keyword evidence="2" id="KW-1185">Reference proteome</keyword>
<sequence>MDGIAFIKYVTLEAQDADDYISSICLSLRKVAKDTEYRVAVSYPSNTQPSERVKKYCASVFVTMPKTEQQKAKVACEEMLSEKLRPHGFRTASELVLDTSYYTLDKDTEWENLCSIIDVDGDVNGQCKGEPPRGYCIQSVVAVCKDMPFWLVREGKVQKDSRAAMKRLIHDAQGIDATRLARLWKPSERWEAFSKGKPPLESIAQISSISGDPESDSEYFTAEEELASEYFSAEEEIASDSEYFDAKEFQ</sequence>
<dbReference type="GeneID" id="63760627"/>
<dbReference type="Proteomes" id="UP000184356">
    <property type="component" value="Unassembled WGS sequence"/>
</dbReference>